<comment type="similarity">
    <text evidence="1">Belongs to the Gfo/Idh/MocA family.</text>
</comment>
<evidence type="ECO:0000256" key="1">
    <source>
        <dbReference type="ARBA" id="ARBA00010928"/>
    </source>
</evidence>
<dbReference type="SUPFAM" id="SSF51735">
    <property type="entry name" value="NAD(P)-binding Rossmann-fold domains"/>
    <property type="match status" value="1"/>
</dbReference>
<dbReference type="Pfam" id="PF01408">
    <property type="entry name" value="GFO_IDH_MocA"/>
    <property type="match status" value="1"/>
</dbReference>
<feature type="domain" description="Gfo/Idh/MocA-like oxidoreductase N-terminal" evidence="3">
    <location>
        <begin position="5"/>
        <end position="123"/>
    </location>
</feature>
<dbReference type="InterPro" id="IPR055170">
    <property type="entry name" value="GFO_IDH_MocA-like_dom"/>
</dbReference>
<dbReference type="RefSeq" id="WP_228275834.1">
    <property type="nucleotide sequence ID" value="NZ_ML762456.1"/>
</dbReference>
<accession>A0A7C8L0P7</accession>
<evidence type="ECO:0000259" key="4">
    <source>
        <dbReference type="Pfam" id="PF22725"/>
    </source>
</evidence>
<organism evidence="5 6">
    <name type="scientific">Gracilibacillus oryzae</name>
    <dbReference type="NCBI Taxonomy" id="1672701"/>
    <lineage>
        <taxon>Bacteria</taxon>
        <taxon>Bacillati</taxon>
        <taxon>Bacillota</taxon>
        <taxon>Bacilli</taxon>
        <taxon>Bacillales</taxon>
        <taxon>Bacillaceae</taxon>
        <taxon>Gracilibacillus</taxon>
    </lineage>
</organism>
<dbReference type="InterPro" id="IPR036291">
    <property type="entry name" value="NAD(P)-bd_dom_sf"/>
</dbReference>
<sequence length="248" mass="27554">MSTVKFGILSTANIGKTQVIPAIQRSENAEAVAIASRNINNAKEVAAELSIEKTYGTYEELLEDQEIDAVYIPLPNSLHKEWIIKACENKKHVLCEKPIALNNQELEEIVSAANRHNVLLMEAFMYQFHPQHDKVKEIIASGEIGEVSLMRASFSFYLEDRSNIRLINELGGGSMYDVGCYTLHSIRNIFAQEPSSVFATETKRNGLDVDTTMSGVLTFADGKMGVFDSSFDSVHRQNYEVVGSIGTI</sequence>
<dbReference type="Gene3D" id="3.40.50.720">
    <property type="entry name" value="NAD(P)-binding Rossmann-like Domain"/>
    <property type="match status" value="1"/>
</dbReference>
<evidence type="ECO:0000256" key="2">
    <source>
        <dbReference type="ARBA" id="ARBA00023002"/>
    </source>
</evidence>
<proteinExistence type="inferred from homology"/>
<feature type="non-terminal residue" evidence="5">
    <location>
        <position position="248"/>
    </location>
</feature>
<dbReference type="AlphaFoldDB" id="A0A7C8L0P7"/>
<comment type="caution">
    <text evidence="5">The sequence shown here is derived from an EMBL/GenBank/DDBJ whole genome shotgun (WGS) entry which is preliminary data.</text>
</comment>
<dbReference type="Gene3D" id="3.30.360.10">
    <property type="entry name" value="Dihydrodipicolinate Reductase, domain 2"/>
    <property type="match status" value="1"/>
</dbReference>
<feature type="domain" description="GFO/IDH/MocA-like oxidoreductase" evidence="4">
    <location>
        <begin position="133"/>
        <end position="248"/>
    </location>
</feature>
<reference evidence="5 6" key="1">
    <citation type="submission" date="2019-10" db="EMBL/GenBank/DDBJ databases">
        <title>Gracilibacillus sp. nov. isolated from rice seeds.</title>
        <authorList>
            <person name="He S."/>
        </authorList>
    </citation>
    <scope>NUCLEOTIDE SEQUENCE [LARGE SCALE GENOMIC DNA]</scope>
    <source>
        <strain evidence="5 6">TD8</strain>
    </source>
</reference>
<name>A0A7C8L0P7_9BACI</name>
<dbReference type="EMBL" id="WEID01000123">
    <property type="protein sequence ID" value="KAB8125851.1"/>
    <property type="molecule type" value="Genomic_DNA"/>
</dbReference>
<evidence type="ECO:0000313" key="5">
    <source>
        <dbReference type="EMBL" id="KAB8125851.1"/>
    </source>
</evidence>
<dbReference type="InterPro" id="IPR000683">
    <property type="entry name" value="Gfo/Idh/MocA-like_OxRdtase_N"/>
</dbReference>
<dbReference type="GO" id="GO:0016491">
    <property type="term" value="F:oxidoreductase activity"/>
    <property type="evidence" value="ECO:0007669"/>
    <property type="project" value="UniProtKB-KW"/>
</dbReference>
<dbReference type="SUPFAM" id="SSF55347">
    <property type="entry name" value="Glyceraldehyde-3-phosphate dehydrogenase-like, C-terminal domain"/>
    <property type="match status" value="1"/>
</dbReference>
<dbReference type="Pfam" id="PF22725">
    <property type="entry name" value="GFO_IDH_MocA_C3"/>
    <property type="match status" value="1"/>
</dbReference>
<dbReference type="PANTHER" id="PTHR22604:SF105">
    <property type="entry name" value="TRANS-1,2-DIHYDROBENZENE-1,2-DIOL DEHYDROGENASE"/>
    <property type="match status" value="1"/>
</dbReference>
<keyword evidence="6" id="KW-1185">Reference proteome</keyword>
<dbReference type="Proteomes" id="UP000480246">
    <property type="component" value="Unassembled WGS sequence"/>
</dbReference>
<keyword evidence="2" id="KW-0560">Oxidoreductase</keyword>
<dbReference type="GO" id="GO:0000166">
    <property type="term" value="F:nucleotide binding"/>
    <property type="evidence" value="ECO:0007669"/>
    <property type="project" value="InterPro"/>
</dbReference>
<dbReference type="InterPro" id="IPR050984">
    <property type="entry name" value="Gfo/Idh/MocA_domain"/>
</dbReference>
<protein>
    <submittedName>
        <fullName evidence="5">Gfo/Idh/MocA family oxidoreductase</fullName>
    </submittedName>
</protein>
<evidence type="ECO:0000313" key="6">
    <source>
        <dbReference type="Proteomes" id="UP000480246"/>
    </source>
</evidence>
<evidence type="ECO:0000259" key="3">
    <source>
        <dbReference type="Pfam" id="PF01408"/>
    </source>
</evidence>
<dbReference type="PANTHER" id="PTHR22604">
    <property type="entry name" value="OXIDOREDUCTASES"/>
    <property type="match status" value="1"/>
</dbReference>
<gene>
    <name evidence="5" type="ORF">F9U64_21385</name>
</gene>